<dbReference type="OrthoDB" id="2018152at2759"/>
<sequence>MVFVVGSSRGRGPGRVCAALPAPRPSACYWQQAARVHQARLVLPAFSLRNAKQPSHSQALFASCQAELPLDEAQWALAASLRDLSSLHGPGESLQRQVQPEELPQADPGAASAHASAVPAFLLLTCRTPRMDCYLQLASTEAEVPILVTEFAGGESSVGKKYECSPKLLPEQPTTAAPRIFNALQALLQLAPGPAAASQPQLAVPLPLPADEGGEAAAAAAGHSMRLEMEQLASCSFGPAGASAADLAASRFVSVKELPNVCLSAEVQSLEAVPTKLAYRMAAPALAALPKVRAPLTALPSFLLDPSKPRAAADSKAAGSGAMASALFMLDAPVLLYDSPAADAAADAALGGLLSAFADLFQPVDVPPAAGEPCFAPSSCTPVSLASLVAQDMVLHDGGLVLPAVTICSDGSGGGEEGAGTGSALLPLIQAECGGKPASTVHLALYLDWSLSSKQATTRPPELMAAARRMHQQLLPAHYTLSGSLEGRHRAALVEQLLSAFQVPGTAPGTARATHTLPAAAQKALRVQLSRGPASRQQDRPGKSTPAAESQGGQQQAAKRAKRGTAQQDGMQYFLQLQRKGAAPAAAASSDVGNAAPASSSSSGEAVADALELHLRQPSTSVHSVELPASHAQLLHLLQGDEQRLVQAAPPPGVAPEVARSHFLSVDELQRALEQAAGKPGTRQLLKTYAAMAVIRQTAATLAHHGICCAHLYLSQSQAELPGLLSAVTAARELRSAFLQVVESGQLADSPKHAALQRLLAGIATLTPGCRCCIIGHPKSFFTLYQSVLGSGAGRVCHFDTDERLASSGASREQLAAAVAEALAGAPCLLVALELVEGGSFPLTAFQQVVVYASEPGSQAALRTRLEGLSCPLHFMELALPALLELPQALQAQPSPGQHARVQEYRRQAVGAAGAGAGAGSVSRVQHPARPAAPAGQENVSADWPVIISSDHSRPIRSRRLLYETVLAVERAGGTVMERRLALVDLVLSPAAGLMICDNTTSKLDLDPFLAAVAPMLSRLSYAFTRIVLVCEGSPGFQAQVLCGVDRLLALGRGCGLHLQVHASTSGEGTAAVVASVLRAGLASWQAADPPLHYAVADEPGEEESFLTRQVS</sequence>
<organism evidence="2 3">
    <name type="scientific">Chlorella vulgaris</name>
    <name type="common">Green alga</name>
    <dbReference type="NCBI Taxonomy" id="3077"/>
    <lineage>
        <taxon>Eukaryota</taxon>
        <taxon>Viridiplantae</taxon>
        <taxon>Chlorophyta</taxon>
        <taxon>core chlorophytes</taxon>
        <taxon>Trebouxiophyceae</taxon>
        <taxon>Chlorellales</taxon>
        <taxon>Chlorellaceae</taxon>
        <taxon>Chlorella clade</taxon>
        <taxon>Chlorella</taxon>
    </lineage>
</organism>
<evidence type="ECO:0000256" key="1">
    <source>
        <dbReference type="SAM" id="MobiDB-lite"/>
    </source>
</evidence>
<feature type="region of interest" description="Disordered" evidence="1">
    <location>
        <begin position="90"/>
        <end position="109"/>
    </location>
</feature>
<dbReference type="AlphaFoldDB" id="A0A9D4TIK4"/>
<dbReference type="InterPro" id="IPR038824">
    <property type="entry name" value="SHOC1-like"/>
</dbReference>
<dbReference type="EMBL" id="SIDB01000011">
    <property type="protein sequence ID" value="KAI3426352.1"/>
    <property type="molecule type" value="Genomic_DNA"/>
</dbReference>
<accession>A0A9D4TIK4</accession>
<feature type="region of interest" description="Disordered" evidence="1">
    <location>
        <begin position="524"/>
        <end position="567"/>
    </location>
</feature>
<dbReference type="Proteomes" id="UP001055712">
    <property type="component" value="Unassembled WGS sequence"/>
</dbReference>
<dbReference type="PANTHER" id="PTHR35764:SF1">
    <property type="entry name" value="PROTEIN SHORTAGE IN CHIASMATA 1"/>
    <property type="match status" value="1"/>
</dbReference>
<dbReference type="GO" id="GO:0000712">
    <property type="term" value="P:resolution of meiotic recombination intermediates"/>
    <property type="evidence" value="ECO:0007669"/>
    <property type="project" value="TreeGrafter"/>
</dbReference>
<gene>
    <name evidence="2" type="ORF">D9Q98_008724</name>
</gene>
<name>A0A9D4TIK4_CHLVU</name>
<evidence type="ECO:0000313" key="2">
    <source>
        <dbReference type="EMBL" id="KAI3426352.1"/>
    </source>
</evidence>
<comment type="caution">
    <text evidence="2">The sequence shown here is derived from an EMBL/GenBank/DDBJ whole genome shotgun (WGS) entry which is preliminary data.</text>
</comment>
<reference evidence="2" key="2">
    <citation type="submission" date="2020-11" db="EMBL/GenBank/DDBJ databases">
        <authorList>
            <person name="Cecchin M."/>
            <person name="Marcolungo L."/>
            <person name="Rossato M."/>
            <person name="Girolomoni L."/>
            <person name="Cosentino E."/>
            <person name="Cuine S."/>
            <person name="Li-Beisson Y."/>
            <person name="Delledonne M."/>
            <person name="Ballottari M."/>
        </authorList>
    </citation>
    <scope>NUCLEOTIDE SEQUENCE</scope>
    <source>
        <strain evidence="2">211/11P</strain>
        <tissue evidence="2">Whole cell</tissue>
    </source>
</reference>
<protein>
    <submittedName>
        <fullName evidence="2">Uncharacterized protein</fullName>
    </submittedName>
</protein>
<keyword evidence="3" id="KW-1185">Reference proteome</keyword>
<evidence type="ECO:0000313" key="3">
    <source>
        <dbReference type="Proteomes" id="UP001055712"/>
    </source>
</evidence>
<reference evidence="2" key="1">
    <citation type="journal article" date="2019" name="Plant J.">
        <title>Chlorella vulgaris genome assembly and annotation reveals the molecular basis for metabolic acclimation to high light conditions.</title>
        <authorList>
            <person name="Cecchin M."/>
            <person name="Marcolungo L."/>
            <person name="Rossato M."/>
            <person name="Girolomoni L."/>
            <person name="Cosentino E."/>
            <person name="Cuine S."/>
            <person name="Li-Beisson Y."/>
            <person name="Delledonne M."/>
            <person name="Ballottari M."/>
        </authorList>
    </citation>
    <scope>NUCLEOTIDE SEQUENCE</scope>
    <source>
        <strain evidence="2">211/11P</strain>
    </source>
</reference>
<proteinExistence type="predicted"/>
<feature type="compositionally biased region" description="Low complexity" evidence="1">
    <location>
        <begin position="547"/>
        <end position="567"/>
    </location>
</feature>
<dbReference type="PANTHER" id="PTHR35764">
    <property type="entry name" value="PROTEIN SHORTAGE IN CHIASMATA 1"/>
    <property type="match status" value="1"/>
</dbReference>